<sequence>MLFRTLPVVGLLLAGLVALASAHFDYEEFDARDSLYDARDYVDVPFQPSLRAFLEEAVDAHKYARSLALDVDTRAPSDLEARGKKPMFIGVKQDIRPPNVMISVEEKDKFSDIKKKIVDAIGRGCKDKDVGAIYVGTKEGVPEKQMGKDVTLWSLIGKGDGIQTDPLSYLRVIQAGLKE</sequence>
<organism evidence="2 3">
    <name type="scientific">Ephemerocybe angulata</name>
    <dbReference type="NCBI Taxonomy" id="980116"/>
    <lineage>
        <taxon>Eukaryota</taxon>
        <taxon>Fungi</taxon>
        <taxon>Dikarya</taxon>
        <taxon>Basidiomycota</taxon>
        <taxon>Agaricomycotina</taxon>
        <taxon>Agaricomycetes</taxon>
        <taxon>Agaricomycetidae</taxon>
        <taxon>Agaricales</taxon>
        <taxon>Agaricineae</taxon>
        <taxon>Psathyrellaceae</taxon>
        <taxon>Ephemerocybe</taxon>
    </lineage>
</organism>
<dbReference type="EMBL" id="JACGCI010000190">
    <property type="protein sequence ID" value="KAF6742278.1"/>
    <property type="molecule type" value="Genomic_DNA"/>
</dbReference>
<dbReference type="Proteomes" id="UP000521943">
    <property type="component" value="Unassembled WGS sequence"/>
</dbReference>
<reference evidence="2 3" key="1">
    <citation type="submission" date="2020-07" db="EMBL/GenBank/DDBJ databases">
        <title>Comparative genomics of pyrophilous fungi reveals a link between fire events and developmental genes.</title>
        <authorList>
            <consortium name="DOE Joint Genome Institute"/>
            <person name="Steindorff A.S."/>
            <person name="Carver A."/>
            <person name="Calhoun S."/>
            <person name="Stillman K."/>
            <person name="Liu H."/>
            <person name="Lipzen A."/>
            <person name="Pangilinan J."/>
            <person name="Labutti K."/>
            <person name="Bruns T.D."/>
            <person name="Grigoriev I.V."/>
        </authorList>
    </citation>
    <scope>NUCLEOTIDE SEQUENCE [LARGE SCALE GENOMIC DNA]</scope>
    <source>
        <strain evidence="2 3">CBS 144469</strain>
    </source>
</reference>
<keyword evidence="1" id="KW-0732">Signal</keyword>
<name>A0A8H6LSM8_9AGAR</name>
<evidence type="ECO:0000313" key="2">
    <source>
        <dbReference type="EMBL" id="KAF6742278.1"/>
    </source>
</evidence>
<evidence type="ECO:0000313" key="3">
    <source>
        <dbReference type="Proteomes" id="UP000521943"/>
    </source>
</evidence>
<proteinExistence type="predicted"/>
<dbReference type="OrthoDB" id="10334444at2759"/>
<comment type="caution">
    <text evidence="2">The sequence shown here is derived from an EMBL/GenBank/DDBJ whole genome shotgun (WGS) entry which is preliminary data.</text>
</comment>
<feature type="signal peptide" evidence="1">
    <location>
        <begin position="1"/>
        <end position="22"/>
    </location>
</feature>
<protein>
    <submittedName>
        <fullName evidence="2">Uncharacterized protein</fullName>
    </submittedName>
</protein>
<feature type="chain" id="PRO_5034866688" evidence="1">
    <location>
        <begin position="23"/>
        <end position="179"/>
    </location>
</feature>
<dbReference type="AlphaFoldDB" id="A0A8H6LSM8"/>
<gene>
    <name evidence="2" type="ORF">DFP72DRAFT_194712</name>
</gene>
<keyword evidence="3" id="KW-1185">Reference proteome</keyword>
<accession>A0A8H6LSM8</accession>
<evidence type="ECO:0000256" key="1">
    <source>
        <dbReference type="SAM" id="SignalP"/>
    </source>
</evidence>